<dbReference type="Proteomes" id="UP000035681">
    <property type="component" value="Unplaced"/>
</dbReference>
<keyword evidence="3" id="KW-1185">Reference proteome</keyword>
<dbReference type="Pfam" id="PF01764">
    <property type="entry name" value="Lipase_3"/>
    <property type="match status" value="1"/>
</dbReference>
<name>A0AAF5I3N8_STRER</name>
<accession>A0AAF5I3N8</accession>
<dbReference type="InterPro" id="IPR002921">
    <property type="entry name" value="Fungal_lipase-type"/>
</dbReference>
<dbReference type="Gene3D" id="3.40.50.1820">
    <property type="entry name" value="alpha/beta hydrolase"/>
    <property type="match status" value="1"/>
</dbReference>
<feature type="signal peptide" evidence="1">
    <location>
        <begin position="1"/>
        <end position="20"/>
    </location>
</feature>
<feature type="domain" description="Fungal lipase-type" evidence="2">
    <location>
        <begin position="91"/>
        <end position="227"/>
    </location>
</feature>
<protein>
    <submittedName>
        <fullName evidence="4">Lipase_3 domain-containing protein</fullName>
    </submittedName>
</protein>
<dbReference type="SUPFAM" id="SSF53474">
    <property type="entry name" value="alpha/beta-Hydrolases"/>
    <property type="match status" value="1"/>
</dbReference>
<feature type="chain" id="PRO_5042140052" evidence="1">
    <location>
        <begin position="21"/>
        <end position="321"/>
    </location>
</feature>
<dbReference type="CDD" id="cd00519">
    <property type="entry name" value="Lipase_3"/>
    <property type="match status" value="1"/>
</dbReference>
<sequence length="321" mass="37382">MKFLYIIFFLLTSLINFTSFFNINYDPNEADLLGRISAAISSKYYHECLSNDEILKNNTEMLFSYSRHDSKLNGDFLFAIIRLKYDSESIVIVHKSTSTTKQLISQGIYALLPKEQFLNSGKVYLYPMKAINITYTVMSTKLKEILNNSSYKNVIFTGHSLGGSLAVLDSYRCIYENICSSNTTKVVTFGAPRTGNCEFAQNYNEKVPYTYRVVVKDDLVPTIPMCESVFWENSCRNCGKTWFDLYYHVGTEIYYNNDTSGNYTICQQYIEDINCSSKVFSWLNFPKYLFNSQYYLKKHTTYFETVYNQTYNETKCDFYIN</sequence>
<evidence type="ECO:0000313" key="4">
    <source>
        <dbReference type="WBParaSite" id="TCONS_00015168.p1"/>
    </source>
</evidence>
<dbReference type="InterPro" id="IPR029058">
    <property type="entry name" value="AB_hydrolase_fold"/>
</dbReference>
<evidence type="ECO:0000313" key="3">
    <source>
        <dbReference type="Proteomes" id="UP000035681"/>
    </source>
</evidence>
<dbReference type="AlphaFoldDB" id="A0AAF5I3N8"/>
<dbReference type="WBParaSite" id="TCONS_00015168.p1">
    <property type="protein sequence ID" value="TCONS_00015168.p1"/>
    <property type="gene ID" value="XLOC_010389"/>
</dbReference>
<keyword evidence="1" id="KW-0732">Signal</keyword>
<organism evidence="3 4">
    <name type="scientific">Strongyloides stercoralis</name>
    <name type="common">Threadworm</name>
    <dbReference type="NCBI Taxonomy" id="6248"/>
    <lineage>
        <taxon>Eukaryota</taxon>
        <taxon>Metazoa</taxon>
        <taxon>Ecdysozoa</taxon>
        <taxon>Nematoda</taxon>
        <taxon>Chromadorea</taxon>
        <taxon>Rhabditida</taxon>
        <taxon>Tylenchina</taxon>
        <taxon>Panagrolaimomorpha</taxon>
        <taxon>Strongyloidoidea</taxon>
        <taxon>Strongyloididae</taxon>
        <taxon>Strongyloides</taxon>
    </lineage>
</organism>
<evidence type="ECO:0000256" key="1">
    <source>
        <dbReference type="SAM" id="SignalP"/>
    </source>
</evidence>
<proteinExistence type="predicted"/>
<reference evidence="4" key="1">
    <citation type="submission" date="2024-02" db="UniProtKB">
        <authorList>
            <consortium name="WormBaseParasite"/>
        </authorList>
    </citation>
    <scope>IDENTIFICATION</scope>
</reference>
<dbReference type="GO" id="GO:0006629">
    <property type="term" value="P:lipid metabolic process"/>
    <property type="evidence" value="ECO:0007669"/>
    <property type="project" value="InterPro"/>
</dbReference>
<dbReference type="PANTHER" id="PTHR45908">
    <property type="entry name" value="PROTEIN CBG11750-RELATED"/>
    <property type="match status" value="1"/>
</dbReference>
<evidence type="ECO:0000259" key="2">
    <source>
        <dbReference type="Pfam" id="PF01764"/>
    </source>
</evidence>